<evidence type="ECO:0000313" key="7">
    <source>
        <dbReference type="WBParaSite" id="BXY_1049100.1"/>
    </source>
</evidence>
<evidence type="ECO:0000313" key="4">
    <source>
        <dbReference type="EMBL" id="CAG9113018.1"/>
    </source>
</evidence>
<dbReference type="AlphaFoldDB" id="A0A1I7SBU2"/>
<dbReference type="Proteomes" id="UP000582659">
    <property type="component" value="Unassembled WGS sequence"/>
</dbReference>
<dbReference type="WBParaSite" id="BXY_1049100.1">
    <property type="protein sequence ID" value="BXY_1049100.1"/>
    <property type="gene ID" value="BXY_1049100"/>
</dbReference>
<keyword evidence="2" id="KW-0472">Membrane</keyword>
<dbReference type="Proteomes" id="UP000659654">
    <property type="component" value="Unassembled WGS sequence"/>
</dbReference>
<name>A0A1I7SBU2_BURXY</name>
<feature type="region of interest" description="Disordered" evidence="1">
    <location>
        <begin position="1"/>
        <end position="59"/>
    </location>
</feature>
<proteinExistence type="predicted"/>
<organism evidence="5 7">
    <name type="scientific">Bursaphelenchus xylophilus</name>
    <name type="common">Pinewood nematode worm</name>
    <name type="synonym">Aphelenchoides xylophilus</name>
    <dbReference type="NCBI Taxonomy" id="6326"/>
    <lineage>
        <taxon>Eukaryota</taxon>
        <taxon>Metazoa</taxon>
        <taxon>Ecdysozoa</taxon>
        <taxon>Nematoda</taxon>
        <taxon>Chromadorea</taxon>
        <taxon>Rhabditida</taxon>
        <taxon>Tylenchina</taxon>
        <taxon>Tylenchomorpha</taxon>
        <taxon>Aphelenchoidea</taxon>
        <taxon>Aphelenchoididae</taxon>
        <taxon>Bursaphelenchus</taxon>
    </lineage>
</organism>
<dbReference type="EMBL" id="CAJFDI010000004">
    <property type="protein sequence ID" value="CAD5224257.1"/>
    <property type="molecule type" value="Genomic_DNA"/>
</dbReference>
<accession>A0A1I7SBU2</accession>
<dbReference type="Proteomes" id="UP000095284">
    <property type="component" value="Unplaced"/>
</dbReference>
<evidence type="ECO:0000313" key="6">
    <source>
        <dbReference type="Proteomes" id="UP000659654"/>
    </source>
</evidence>
<keyword evidence="2" id="KW-0812">Transmembrane</keyword>
<feature type="compositionally biased region" description="Pro residues" evidence="1">
    <location>
        <begin position="15"/>
        <end position="29"/>
    </location>
</feature>
<sequence>MGDEYEALGSFTDDPLPPPAPEKNPPKGPPGKGETVLNSPRERVETDLTHSPNGYENVGEDFYENSLRSPEDKSIISVKTPKSDNRLYVALFNRYTCSAKAMVGLIVGIGVLLSLTSASFLFLDYSTLLPDDIVYDLEYDI</sequence>
<keyword evidence="2" id="KW-1133">Transmembrane helix</keyword>
<reference evidence="7" key="1">
    <citation type="submission" date="2016-11" db="UniProtKB">
        <authorList>
            <consortium name="WormBaseParasite"/>
        </authorList>
    </citation>
    <scope>IDENTIFICATION</scope>
</reference>
<evidence type="ECO:0000256" key="1">
    <source>
        <dbReference type="SAM" id="MobiDB-lite"/>
    </source>
</evidence>
<feature type="transmembrane region" description="Helical" evidence="2">
    <location>
        <begin position="101"/>
        <end position="123"/>
    </location>
</feature>
<evidence type="ECO:0000313" key="3">
    <source>
        <dbReference type="EMBL" id="CAD5224257.1"/>
    </source>
</evidence>
<protein>
    <submittedName>
        <fullName evidence="3">(pine wood nematode) hypothetical protein</fullName>
    </submittedName>
</protein>
<keyword evidence="6" id="KW-1185">Reference proteome</keyword>
<evidence type="ECO:0000313" key="5">
    <source>
        <dbReference type="Proteomes" id="UP000095284"/>
    </source>
</evidence>
<reference evidence="4" key="2">
    <citation type="submission" date="2020-08" db="EMBL/GenBank/DDBJ databases">
        <authorList>
            <person name="Kikuchi T."/>
        </authorList>
    </citation>
    <scope>NUCLEOTIDE SEQUENCE</scope>
    <source>
        <strain evidence="3">Ka4C1</strain>
    </source>
</reference>
<dbReference type="EMBL" id="CAJFCV020000004">
    <property type="protein sequence ID" value="CAG9113018.1"/>
    <property type="molecule type" value="Genomic_DNA"/>
</dbReference>
<gene>
    <name evidence="3" type="ORF">BXYJ_LOCUS7953</name>
</gene>
<evidence type="ECO:0000256" key="2">
    <source>
        <dbReference type="SAM" id="Phobius"/>
    </source>
</evidence>